<proteinExistence type="predicted"/>
<evidence type="ECO:0000313" key="1">
    <source>
        <dbReference type="EMBL" id="AKU43513.1"/>
    </source>
</evidence>
<evidence type="ECO:0000313" key="2">
    <source>
        <dbReference type="Proteomes" id="UP000225322"/>
    </source>
</evidence>
<name>A0A0K1LMS5_9CAUD</name>
<reference evidence="1 2" key="1">
    <citation type="journal article" date="2015" name="Genome Announc.">
        <title>Complete Genome Sequence of Caulobacter crescentus Siphophage Sansa.</title>
        <authorList>
            <person name="Vara L."/>
            <person name="Kane A.A."/>
            <person name="Cahill J.L."/>
            <person name="Rasche E.S."/>
            <person name="Kuty Everett G.F."/>
        </authorList>
    </citation>
    <scope>NUCLEOTIDE SEQUENCE [LARGE SCALE GENOMIC DNA]</scope>
</reference>
<sequence>MTSLKPYRVTWEIDVDASDPREAAELARHSQTRDGTEALVFSVLENVAGAVAVRVDLLEPNTGRIEPGEFSKAILAGYSVEFDPDSRRYTAHTPDDIPGGGATGRTLAEAWMADGFATEREAWASCDNHRMFGALLAPEHPLGADGYTVVPAEDLVNRWVMDHEDFGDLAGVTYAGAPEAWAAAERHHERQRHALTCAVHDGGRCDCDVEDPHYQNEA</sequence>
<protein>
    <submittedName>
        <fullName evidence="1">Uncharacterized protein</fullName>
    </submittedName>
</protein>
<dbReference type="EMBL" id="KT001913">
    <property type="protein sequence ID" value="AKU43513.1"/>
    <property type="molecule type" value="Genomic_DNA"/>
</dbReference>
<gene>
    <name evidence="1" type="ORF">CPT_Sansa109</name>
</gene>
<dbReference type="Proteomes" id="UP000225322">
    <property type="component" value="Segment"/>
</dbReference>
<accession>A0A0K1LMS5</accession>
<keyword evidence="2" id="KW-1185">Reference proteome</keyword>
<organism evidence="1 2">
    <name type="scientific">Caulobacter phage Sansa</name>
    <dbReference type="NCBI Taxonomy" id="1675600"/>
    <lineage>
        <taxon>Viruses</taxon>
        <taxon>Duplodnaviria</taxon>
        <taxon>Heunggongvirae</taxon>
        <taxon>Uroviricota</taxon>
        <taxon>Caudoviricetes</taxon>
        <taxon>Sansavirus</taxon>
        <taxon>Sansavirus sansa</taxon>
        <taxon>Caulobacter virus Sansa</taxon>
    </lineage>
</organism>